<protein>
    <submittedName>
        <fullName evidence="2">Uncharacterized protein</fullName>
    </submittedName>
</protein>
<evidence type="ECO:0000313" key="3">
    <source>
        <dbReference type="Proteomes" id="UP000000844"/>
    </source>
</evidence>
<evidence type="ECO:0000313" key="2">
    <source>
        <dbReference type="EMBL" id="ADD39784.1"/>
    </source>
</evidence>
<dbReference type="RefSeq" id="WP_013015355.1">
    <property type="nucleotide sequence ID" value="NC_013947.1"/>
</dbReference>
<reference evidence="2 3" key="1">
    <citation type="journal article" date="2009" name="Stand. Genomic Sci.">
        <title>Complete genome sequence of Stackebrandtia nassauensis type strain (LLR-40K-21).</title>
        <authorList>
            <person name="Munk C."/>
            <person name="Lapidus A."/>
            <person name="Copeland A."/>
            <person name="Jando M."/>
            <person name="Mayilraj S."/>
            <person name="Glavina Del Rio T."/>
            <person name="Nolan M."/>
            <person name="Chen F."/>
            <person name="Lucas S."/>
            <person name="Tice H."/>
            <person name="Cheng J.F."/>
            <person name="Han C."/>
            <person name="Detter J.C."/>
            <person name="Bruce D."/>
            <person name="Goodwin L."/>
            <person name="Chain P."/>
            <person name="Pitluck S."/>
            <person name="Goker M."/>
            <person name="Ovchinikova G."/>
            <person name="Pati A."/>
            <person name="Ivanova N."/>
            <person name="Mavromatis K."/>
            <person name="Chen A."/>
            <person name="Palaniappan K."/>
            <person name="Land M."/>
            <person name="Hauser L."/>
            <person name="Chang Y.J."/>
            <person name="Jeffries C.D."/>
            <person name="Bristow J."/>
            <person name="Eisen J.A."/>
            <person name="Markowitz V."/>
            <person name="Hugenholtz P."/>
            <person name="Kyrpides N.C."/>
            <person name="Klenk H.P."/>
        </authorList>
    </citation>
    <scope>NUCLEOTIDE SEQUENCE [LARGE SCALE GENOMIC DNA]</scope>
    <source>
        <strain evidence="3">DSM 44728 / CIP 108903 / NRRL B-16338 / NBRC 102104 / LLR-40K-21</strain>
    </source>
</reference>
<evidence type="ECO:0000256" key="1">
    <source>
        <dbReference type="SAM" id="MobiDB-lite"/>
    </source>
</evidence>
<keyword evidence="3" id="KW-1185">Reference proteome</keyword>
<dbReference type="AlphaFoldDB" id="D3Q0C0"/>
<dbReference type="EMBL" id="CP001778">
    <property type="protein sequence ID" value="ADD39784.1"/>
    <property type="molecule type" value="Genomic_DNA"/>
</dbReference>
<organism evidence="2 3">
    <name type="scientific">Stackebrandtia nassauensis (strain DSM 44728 / CIP 108903 / NRRL B-16338 / NBRC 102104 / LLR-40K-21)</name>
    <dbReference type="NCBI Taxonomy" id="446470"/>
    <lineage>
        <taxon>Bacteria</taxon>
        <taxon>Bacillati</taxon>
        <taxon>Actinomycetota</taxon>
        <taxon>Actinomycetes</taxon>
        <taxon>Glycomycetales</taxon>
        <taxon>Glycomycetaceae</taxon>
        <taxon>Stackebrandtia</taxon>
    </lineage>
</organism>
<sequence>MTHIAVHDRPTTDAAGSQPREPRRQPRPISHRRGKTEDCVINPSAAHSQQLTNAREPGMAAIAVHERPTTHAAGSRA</sequence>
<feature type="region of interest" description="Disordered" evidence="1">
    <location>
        <begin position="1"/>
        <end position="52"/>
    </location>
</feature>
<feature type="compositionally biased region" description="Basic and acidic residues" evidence="1">
    <location>
        <begin position="1"/>
        <end position="11"/>
    </location>
</feature>
<dbReference type="KEGG" id="sna:Snas_0062"/>
<name>D3Q0C0_STANL</name>
<proteinExistence type="predicted"/>
<gene>
    <name evidence="2" type="ordered locus">Snas_0062</name>
</gene>
<dbReference type="HOGENOM" id="CLU_2636315_0_0_11"/>
<dbReference type="STRING" id="446470.Snas_0062"/>
<dbReference type="Proteomes" id="UP000000844">
    <property type="component" value="Chromosome"/>
</dbReference>
<accession>D3Q0C0</accession>
<feature type="compositionally biased region" description="Basic residues" evidence="1">
    <location>
        <begin position="25"/>
        <end position="34"/>
    </location>
</feature>